<dbReference type="Gene3D" id="3.40.50.150">
    <property type="entry name" value="Vaccinia Virus protein VP39"/>
    <property type="match status" value="1"/>
</dbReference>
<accession>A0A1H2D8B4</accession>
<dbReference type="OrthoDB" id="3636702at2"/>
<dbReference type="PANTHER" id="PTHR43861">
    <property type="entry name" value="TRANS-ACONITATE 2-METHYLTRANSFERASE-RELATED"/>
    <property type="match status" value="1"/>
</dbReference>
<evidence type="ECO:0000259" key="1">
    <source>
        <dbReference type="Pfam" id="PF08241"/>
    </source>
</evidence>
<evidence type="ECO:0000313" key="3">
    <source>
        <dbReference type="Proteomes" id="UP000198688"/>
    </source>
</evidence>
<dbReference type="InterPro" id="IPR013216">
    <property type="entry name" value="Methyltransf_11"/>
</dbReference>
<keyword evidence="3" id="KW-1185">Reference proteome</keyword>
<protein>
    <submittedName>
        <fullName evidence="2">Ubiquinone/menaquinone biosynthesis C-methylase UbiE</fullName>
    </submittedName>
</protein>
<dbReference type="RefSeq" id="WP_092554724.1">
    <property type="nucleotide sequence ID" value="NZ_BOMJ01000032.1"/>
</dbReference>
<name>A0A1H2D8B4_9ACTN</name>
<dbReference type="SUPFAM" id="SSF53335">
    <property type="entry name" value="S-adenosyl-L-methionine-dependent methyltransferases"/>
    <property type="match status" value="1"/>
</dbReference>
<reference evidence="2 3" key="1">
    <citation type="submission" date="2016-10" db="EMBL/GenBank/DDBJ databases">
        <authorList>
            <person name="de Groot N.N."/>
        </authorList>
    </citation>
    <scope>NUCLEOTIDE SEQUENCE [LARGE SCALE GENOMIC DNA]</scope>
    <source>
        <strain evidence="2 3">DSM 43941</strain>
    </source>
</reference>
<proteinExistence type="predicted"/>
<dbReference type="EMBL" id="LT629758">
    <property type="protein sequence ID" value="SDT78995.1"/>
    <property type="molecule type" value="Genomic_DNA"/>
</dbReference>
<organism evidence="2 3">
    <name type="scientific">Actinoplanes derwentensis</name>
    <dbReference type="NCBI Taxonomy" id="113562"/>
    <lineage>
        <taxon>Bacteria</taxon>
        <taxon>Bacillati</taxon>
        <taxon>Actinomycetota</taxon>
        <taxon>Actinomycetes</taxon>
        <taxon>Micromonosporales</taxon>
        <taxon>Micromonosporaceae</taxon>
        <taxon>Actinoplanes</taxon>
    </lineage>
</organism>
<gene>
    <name evidence="2" type="ORF">SAMN04489716_8602</name>
</gene>
<keyword evidence="2" id="KW-0830">Ubiquinone</keyword>
<evidence type="ECO:0000313" key="2">
    <source>
        <dbReference type="EMBL" id="SDT78995.1"/>
    </source>
</evidence>
<keyword evidence="2" id="KW-0489">Methyltransferase</keyword>
<dbReference type="GO" id="GO:0032259">
    <property type="term" value="P:methylation"/>
    <property type="evidence" value="ECO:0007669"/>
    <property type="project" value="UniProtKB-KW"/>
</dbReference>
<dbReference type="Proteomes" id="UP000198688">
    <property type="component" value="Chromosome I"/>
</dbReference>
<dbReference type="CDD" id="cd02440">
    <property type="entry name" value="AdoMet_MTases"/>
    <property type="match status" value="1"/>
</dbReference>
<dbReference type="Pfam" id="PF08241">
    <property type="entry name" value="Methyltransf_11"/>
    <property type="match status" value="1"/>
</dbReference>
<dbReference type="InterPro" id="IPR029063">
    <property type="entry name" value="SAM-dependent_MTases_sf"/>
</dbReference>
<keyword evidence="2" id="KW-0808">Transferase</keyword>
<dbReference type="AlphaFoldDB" id="A0A1H2D8B4"/>
<feature type="domain" description="Methyltransferase type 11" evidence="1">
    <location>
        <begin position="47"/>
        <end position="138"/>
    </location>
</feature>
<dbReference type="PANTHER" id="PTHR43861:SF1">
    <property type="entry name" value="TRANS-ACONITATE 2-METHYLTRANSFERASE"/>
    <property type="match status" value="1"/>
</dbReference>
<dbReference type="GO" id="GO:0008757">
    <property type="term" value="F:S-adenosylmethionine-dependent methyltransferase activity"/>
    <property type="evidence" value="ECO:0007669"/>
    <property type="project" value="InterPro"/>
</dbReference>
<sequence>MTRTHRDHTDSATLIRTLDAAENTPDAVALRERGYELLRLEPGATVVDVGCGTGRAVAELEARGARALGVDLDPVMLTAARDRFPGIDVRAADADGLPLADGEARGYRADKVLHILSDPAAALAEARRVLAPAGRIVLVGQDWDTVVVDSGSGELTRRIIAARADTIPHPRIARAYRNLLLDSGFTDVTVEVHTAIRTDPATRLLLAAQATAARNTGAITAAEATQWIAEQDRRATSGRLMLAIPMFLAAGTR</sequence>
<dbReference type="STRING" id="113562.SAMN04489716_8602"/>